<dbReference type="AlphaFoldDB" id="A0A2J6Q525"/>
<keyword evidence="4" id="KW-1185">Reference proteome</keyword>
<gene>
    <name evidence="3" type="ORF">NA56DRAFT_703520</name>
</gene>
<dbReference type="EMBL" id="KZ613481">
    <property type="protein sequence ID" value="PMD21343.1"/>
    <property type="molecule type" value="Genomic_DNA"/>
</dbReference>
<organism evidence="3 4">
    <name type="scientific">Hyaloscypha hepaticicola</name>
    <dbReference type="NCBI Taxonomy" id="2082293"/>
    <lineage>
        <taxon>Eukaryota</taxon>
        <taxon>Fungi</taxon>
        <taxon>Dikarya</taxon>
        <taxon>Ascomycota</taxon>
        <taxon>Pezizomycotina</taxon>
        <taxon>Leotiomycetes</taxon>
        <taxon>Helotiales</taxon>
        <taxon>Hyaloscyphaceae</taxon>
        <taxon>Hyaloscypha</taxon>
    </lineage>
</organism>
<evidence type="ECO:0000313" key="4">
    <source>
        <dbReference type="Proteomes" id="UP000235672"/>
    </source>
</evidence>
<feature type="coiled-coil region" evidence="1">
    <location>
        <begin position="86"/>
        <end position="127"/>
    </location>
</feature>
<evidence type="ECO:0000256" key="1">
    <source>
        <dbReference type="SAM" id="Coils"/>
    </source>
</evidence>
<dbReference type="Proteomes" id="UP000235672">
    <property type="component" value="Unassembled WGS sequence"/>
</dbReference>
<evidence type="ECO:0000313" key="3">
    <source>
        <dbReference type="EMBL" id="PMD21343.1"/>
    </source>
</evidence>
<accession>A0A2J6Q525</accession>
<sequence>MDNTPITRAEFAQLRQEILELLDFSEFSFPVSPVEVMHSTQASSTESNIEDRRTKPKATQTSTNQNSEIRTPTRASGSAPELADALLSLGKELKDREADVERLEGELKRVEEENQKLRKAYQELQDQDYFQSCGI</sequence>
<proteinExistence type="predicted"/>
<keyword evidence="1" id="KW-0175">Coiled coil</keyword>
<protein>
    <submittedName>
        <fullName evidence="3">Uncharacterized protein</fullName>
    </submittedName>
</protein>
<name>A0A2J6Q525_9HELO</name>
<feature type="compositionally biased region" description="Polar residues" evidence="2">
    <location>
        <begin position="57"/>
        <end position="76"/>
    </location>
</feature>
<reference evidence="3 4" key="1">
    <citation type="submission" date="2016-05" db="EMBL/GenBank/DDBJ databases">
        <title>A degradative enzymes factory behind the ericoid mycorrhizal symbiosis.</title>
        <authorList>
            <consortium name="DOE Joint Genome Institute"/>
            <person name="Martino E."/>
            <person name="Morin E."/>
            <person name="Grelet G."/>
            <person name="Kuo A."/>
            <person name="Kohler A."/>
            <person name="Daghino S."/>
            <person name="Barry K."/>
            <person name="Choi C."/>
            <person name="Cichocki N."/>
            <person name="Clum A."/>
            <person name="Copeland A."/>
            <person name="Hainaut M."/>
            <person name="Haridas S."/>
            <person name="Labutti K."/>
            <person name="Lindquist E."/>
            <person name="Lipzen A."/>
            <person name="Khouja H.-R."/>
            <person name="Murat C."/>
            <person name="Ohm R."/>
            <person name="Olson A."/>
            <person name="Spatafora J."/>
            <person name="Veneault-Fourrey C."/>
            <person name="Henrissat B."/>
            <person name="Grigoriev I."/>
            <person name="Martin F."/>
            <person name="Perotto S."/>
        </authorList>
    </citation>
    <scope>NUCLEOTIDE SEQUENCE [LARGE SCALE GENOMIC DNA]</scope>
    <source>
        <strain evidence="3 4">UAMH 7357</strain>
    </source>
</reference>
<evidence type="ECO:0000256" key="2">
    <source>
        <dbReference type="SAM" id="MobiDB-lite"/>
    </source>
</evidence>
<feature type="region of interest" description="Disordered" evidence="2">
    <location>
        <begin position="37"/>
        <end position="80"/>
    </location>
</feature>
<feature type="compositionally biased region" description="Polar residues" evidence="2">
    <location>
        <begin position="38"/>
        <end position="47"/>
    </location>
</feature>